<name>A0ACC2NKB6_9HYME</name>
<proteinExistence type="predicted"/>
<evidence type="ECO:0000313" key="2">
    <source>
        <dbReference type="Proteomes" id="UP001239111"/>
    </source>
</evidence>
<gene>
    <name evidence="1" type="ORF">QAD02_001936</name>
</gene>
<dbReference type="EMBL" id="CM056743">
    <property type="protein sequence ID" value="KAJ8670677.1"/>
    <property type="molecule type" value="Genomic_DNA"/>
</dbReference>
<keyword evidence="2" id="KW-1185">Reference proteome</keyword>
<sequence length="306" mass="33480">MIFRTQKENIEIATCTELKQALGKLKSDVKVMCETVPFEEMYHLKLLNKKGSYKANSLVCPSLGLQVFENLVTDHPGSLISTLKTGHGTRNKISIDVDSVSGGPVYATRSNYKNLLDSKTYLRINNNVDLDLAVELCMRTKTQSGEAWNWERIGNEPKAKACYAKMTGYAVTQPGPLVQSDVSRLLSSLDGIAFFGQEGADLSYPDHTLGPGMASLSNHDDGTPQSSSVPNTPSVPSASSLSSTFTVKSALGYTMKILCPELDKIETIADVIEEFQFFCKNLIQPKSRKVSNDSASCRDNIHPVNT</sequence>
<organism evidence="1 2">
    <name type="scientific">Eretmocerus hayati</name>
    <dbReference type="NCBI Taxonomy" id="131215"/>
    <lineage>
        <taxon>Eukaryota</taxon>
        <taxon>Metazoa</taxon>
        <taxon>Ecdysozoa</taxon>
        <taxon>Arthropoda</taxon>
        <taxon>Hexapoda</taxon>
        <taxon>Insecta</taxon>
        <taxon>Pterygota</taxon>
        <taxon>Neoptera</taxon>
        <taxon>Endopterygota</taxon>
        <taxon>Hymenoptera</taxon>
        <taxon>Apocrita</taxon>
        <taxon>Proctotrupomorpha</taxon>
        <taxon>Chalcidoidea</taxon>
        <taxon>Aphelinidae</taxon>
        <taxon>Aphelininae</taxon>
        <taxon>Eretmocerus</taxon>
    </lineage>
</organism>
<protein>
    <submittedName>
        <fullName evidence="1">Uncharacterized protein</fullName>
    </submittedName>
</protein>
<comment type="caution">
    <text evidence="1">The sequence shown here is derived from an EMBL/GenBank/DDBJ whole genome shotgun (WGS) entry which is preliminary data.</text>
</comment>
<reference evidence="1" key="1">
    <citation type="submission" date="2023-04" db="EMBL/GenBank/DDBJ databases">
        <title>A chromosome-level genome assembly of the parasitoid wasp Eretmocerus hayati.</title>
        <authorList>
            <person name="Zhong Y."/>
            <person name="Liu S."/>
            <person name="Liu Y."/>
        </authorList>
    </citation>
    <scope>NUCLEOTIDE SEQUENCE</scope>
    <source>
        <strain evidence="1">ZJU_SS_LIU_2023</strain>
    </source>
</reference>
<evidence type="ECO:0000313" key="1">
    <source>
        <dbReference type="EMBL" id="KAJ8670677.1"/>
    </source>
</evidence>
<dbReference type="Proteomes" id="UP001239111">
    <property type="component" value="Chromosome 3"/>
</dbReference>
<accession>A0ACC2NKB6</accession>